<dbReference type="PROSITE" id="PS51832">
    <property type="entry name" value="HD_GYP"/>
    <property type="match status" value="1"/>
</dbReference>
<dbReference type="RefSeq" id="WP_087289398.1">
    <property type="nucleotide sequence ID" value="NZ_NFJD01000005.1"/>
</dbReference>
<keyword evidence="3" id="KW-1185">Reference proteome</keyword>
<dbReference type="CDD" id="cd00077">
    <property type="entry name" value="HDc"/>
    <property type="match status" value="1"/>
</dbReference>
<dbReference type="OrthoDB" id="9804747at2"/>
<dbReference type="InterPro" id="IPR052020">
    <property type="entry name" value="Cyclic_di-GMP/3'3'-cGAMP_PDE"/>
</dbReference>
<name>A0A1Y4DB49_9BACT</name>
<dbReference type="InterPro" id="IPR003607">
    <property type="entry name" value="HD/PDEase_dom"/>
</dbReference>
<comment type="caution">
    <text evidence="2">The sequence shown here is derived from an EMBL/GenBank/DDBJ whole genome shotgun (WGS) entry which is preliminary data.</text>
</comment>
<reference evidence="3" key="1">
    <citation type="submission" date="2017-04" db="EMBL/GenBank/DDBJ databases">
        <title>Function of individual gut microbiota members based on whole genome sequencing of pure cultures obtained from chicken caecum.</title>
        <authorList>
            <person name="Medvecky M."/>
            <person name="Cejkova D."/>
            <person name="Polansky O."/>
            <person name="Karasova D."/>
            <person name="Kubasova T."/>
            <person name="Cizek A."/>
            <person name="Rychlik I."/>
        </authorList>
    </citation>
    <scope>NUCLEOTIDE SEQUENCE [LARGE SCALE GENOMIC DNA]</scope>
    <source>
        <strain evidence="3">An273</strain>
    </source>
</reference>
<dbReference type="PANTHER" id="PTHR45228">
    <property type="entry name" value="CYCLIC DI-GMP PHOSPHODIESTERASE TM_0186-RELATED"/>
    <property type="match status" value="1"/>
</dbReference>
<evidence type="ECO:0000313" key="2">
    <source>
        <dbReference type="EMBL" id="OUO56035.1"/>
    </source>
</evidence>
<dbReference type="Pfam" id="PF13487">
    <property type="entry name" value="HD_5"/>
    <property type="match status" value="1"/>
</dbReference>
<dbReference type="Gene3D" id="3.30.450.40">
    <property type="match status" value="1"/>
</dbReference>
<dbReference type="AlphaFoldDB" id="A0A1Y4DB49"/>
<evidence type="ECO:0000313" key="3">
    <source>
        <dbReference type="Proteomes" id="UP000196368"/>
    </source>
</evidence>
<dbReference type="SUPFAM" id="SSF109604">
    <property type="entry name" value="HD-domain/PDEase-like"/>
    <property type="match status" value="1"/>
</dbReference>
<dbReference type="SUPFAM" id="SSF55781">
    <property type="entry name" value="GAF domain-like"/>
    <property type="match status" value="1"/>
</dbReference>
<dbReference type="Gene3D" id="1.10.3210.10">
    <property type="entry name" value="Hypothetical protein af1432"/>
    <property type="match status" value="1"/>
</dbReference>
<organism evidence="2 3">
    <name type="scientific">Candidatus Avelusimicrobium gallicola</name>
    <dbReference type="NCBI Taxonomy" id="2562704"/>
    <lineage>
        <taxon>Bacteria</taxon>
        <taxon>Pseudomonadati</taxon>
        <taxon>Elusimicrobiota</taxon>
        <taxon>Elusimicrobia</taxon>
        <taxon>Elusimicrobiales</taxon>
        <taxon>Elusimicrobiaceae</taxon>
        <taxon>Candidatus Avelusimicrobium</taxon>
    </lineage>
</organism>
<evidence type="ECO:0000259" key="1">
    <source>
        <dbReference type="PROSITE" id="PS51832"/>
    </source>
</evidence>
<sequence>MQSFKPENSKLSAEEKLNLLVEFGARISCELRLDKLLDIIGQQITKMLDVGRCTIYLKDVEKNELWSKIAQGRGLEHTEIRVPLNGNGVISLVARTGETINLPNAYEDPRFSMDVDMVTDFRTHSMLAIPLKNNSGKVLGVFQVANKSDGTAFDKKDEGILLLLATFAGSAIEIAKLYQDVHVAQLETIYRLAVTAEYRDQQDTRAHLKNISIISYLLALALGMSKKDSELIKNASPLHDIGKVALADNILLKPGKLTPEEFEIMKSHTIYGGRILEGAHSKVLKIAHKMACYHHEKWNGSGYPKGLKGEEIPIEARIITVADVFDALCVFRVYKKAWPTDEAYAYILGESGKSFDPHVVAAFKKIYPSVRKLYANISVNQPKPQTADVPAGEKKKLF</sequence>
<dbReference type="InterPro" id="IPR029016">
    <property type="entry name" value="GAF-like_dom_sf"/>
</dbReference>
<proteinExistence type="predicted"/>
<dbReference type="InterPro" id="IPR037522">
    <property type="entry name" value="HD_GYP_dom"/>
</dbReference>
<dbReference type="Pfam" id="PF01590">
    <property type="entry name" value="GAF"/>
    <property type="match status" value="1"/>
</dbReference>
<dbReference type="EMBL" id="NFJD01000005">
    <property type="protein sequence ID" value="OUO56035.1"/>
    <property type="molecule type" value="Genomic_DNA"/>
</dbReference>
<gene>
    <name evidence="2" type="ORF">B5F75_07080</name>
</gene>
<dbReference type="SMART" id="SM00471">
    <property type="entry name" value="HDc"/>
    <property type="match status" value="1"/>
</dbReference>
<dbReference type="SMART" id="SM00065">
    <property type="entry name" value="GAF"/>
    <property type="match status" value="1"/>
</dbReference>
<dbReference type="InterPro" id="IPR003018">
    <property type="entry name" value="GAF"/>
</dbReference>
<dbReference type="Proteomes" id="UP000196368">
    <property type="component" value="Unassembled WGS sequence"/>
</dbReference>
<protein>
    <recommendedName>
        <fullName evidence="1">HD-GYP domain-containing protein</fullName>
    </recommendedName>
</protein>
<accession>A0A1Y4DB49</accession>
<feature type="domain" description="HD-GYP" evidence="1">
    <location>
        <begin position="181"/>
        <end position="379"/>
    </location>
</feature>